<dbReference type="SUPFAM" id="SSF50998">
    <property type="entry name" value="Quinoprotein alcohol dehydrogenase-like"/>
    <property type="match status" value="1"/>
</dbReference>
<organism evidence="1 2">
    <name type="scientific">Actinomyces johnsonii F0542</name>
    <dbReference type="NCBI Taxonomy" id="1321818"/>
    <lineage>
        <taxon>Bacteria</taxon>
        <taxon>Bacillati</taxon>
        <taxon>Actinomycetota</taxon>
        <taxon>Actinomycetes</taxon>
        <taxon>Actinomycetales</taxon>
        <taxon>Actinomycetaceae</taxon>
        <taxon>Actinomyces</taxon>
    </lineage>
</organism>
<sequence>MRVSGFTSLPSFYSMTGSWTAQARRAVLVACGSAVLARYLGSLLHSGYAVGAYAPLACSRTRTTSRRSRCLIAPESGLAHGEGVPWTAVRLCGHHVGMSSTVMSRRALAGLVALGGAGVVASCRNGDGGAVASSPSGGACPRPGREPGVETRILKDHDDADGRLWQAATAASWRTDTGLRFTGSLSGDYLDYDGPERLGSSRQDFAEMPKLVHEDENCVVVQAGAGVCALERADGRVRWSVVLEASQGLVAGGVSRGLVWTNAGAVDLGTGEVRGVPEAASRADNLVAGEGVVVTVVPRYGDRSELVCLESRGCSERWRTEIDDPGTASLRLGDNEVYIGMSNYYDLDSGEYQLALVDVSPPRPREGVFLVVDTEAGRWVRVVVDDNGTGVAVRAFAPQEGMYDAGYREQYTSGEELWSVPLEARPGSVVAIDSALGKQGSSFWVVDLDDSGALYLSHWQPGPA</sequence>
<protein>
    <submittedName>
        <fullName evidence="1">Tat pathway signal sequence domain protein</fullName>
    </submittedName>
</protein>
<accession>U1QM84</accession>
<proteinExistence type="predicted"/>
<name>U1QM84_9ACTO</name>
<dbReference type="PATRIC" id="fig|1321818.3.peg.1605"/>
<dbReference type="Gene3D" id="2.130.10.10">
    <property type="entry name" value="YVTN repeat-like/Quinoprotein amine dehydrogenase"/>
    <property type="match status" value="1"/>
</dbReference>
<dbReference type="Proteomes" id="UP000016536">
    <property type="component" value="Unassembled WGS sequence"/>
</dbReference>
<keyword evidence="2" id="KW-1185">Reference proteome</keyword>
<reference evidence="1 2" key="1">
    <citation type="submission" date="2013-08" db="EMBL/GenBank/DDBJ databases">
        <authorList>
            <person name="Weinstock G."/>
            <person name="Sodergren E."/>
            <person name="Wylie T."/>
            <person name="Fulton L."/>
            <person name="Fulton R."/>
            <person name="Fronick C."/>
            <person name="O'Laughlin M."/>
            <person name="Godfrey J."/>
            <person name="Miner T."/>
            <person name="Herter B."/>
            <person name="Appelbaum E."/>
            <person name="Cordes M."/>
            <person name="Lek S."/>
            <person name="Wollam A."/>
            <person name="Pepin K.H."/>
            <person name="Palsikar V.B."/>
            <person name="Mitreva M."/>
            <person name="Wilson R.K."/>
        </authorList>
    </citation>
    <scope>NUCLEOTIDE SEQUENCE [LARGE SCALE GENOMIC DNA]</scope>
    <source>
        <strain evidence="1 2">F0542</strain>
    </source>
</reference>
<comment type="caution">
    <text evidence="1">The sequence shown here is derived from an EMBL/GenBank/DDBJ whole genome shotgun (WGS) entry which is preliminary data.</text>
</comment>
<dbReference type="AlphaFoldDB" id="U1QM84"/>
<dbReference type="HOGENOM" id="CLU_588797_0_0_11"/>
<dbReference type="EMBL" id="AWSE01000106">
    <property type="protein sequence ID" value="ERH23231.1"/>
    <property type="molecule type" value="Genomic_DNA"/>
</dbReference>
<evidence type="ECO:0000313" key="1">
    <source>
        <dbReference type="EMBL" id="ERH23231.1"/>
    </source>
</evidence>
<dbReference type="InterPro" id="IPR011047">
    <property type="entry name" value="Quinoprotein_ADH-like_sf"/>
</dbReference>
<gene>
    <name evidence="1" type="ORF">HMPREF1979_01909</name>
</gene>
<dbReference type="InterPro" id="IPR015943">
    <property type="entry name" value="WD40/YVTN_repeat-like_dom_sf"/>
</dbReference>
<evidence type="ECO:0000313" key="2">
    <source>
        <dbReference type="Proteomes" id="UP000016536"/>
    </source>
</evidence>